<feature type="compositionally biased region" description="Polar residues" evidence="1">
    <location>
        <begin position="344"/>
        <end position="356"/>
    </location>
</feature>
<evidence type="ECO:0000256" key="1">
    <source>
        <dbReference type="SAM" id="MobiDB-lite"/>
    </source>
</evidence>
<proteinExistence type="predicted"/>
<dbReference type="EMBL" id="JAPWDV010000003">
    <property type="protein sequence ID" value="KAJ6217299.1"/>
    <property type="molecule type" value="Genomic_DNA"/>
</dbReference>
<dbReference type="Proteomes" id="UP001142055">
    <property type="component" value="Chromosome 3"/>
</dbReference>
<dbReference type="AlphaFoldDB" id="A0A9Q0RK11"/>
<keyword evidence="3" id="KW-1185">Reference proteome</keyword>
<comment type="caution">
    <text evidence="2">The sequence shown here is derived from an EMBL/GenBank/DDBJ whole genome shotgun (WGS) entry which is preliminary data.</text>
</comment>
<feature type="region of interest" description="Disordered" evidence="1">
    <location>
        <begin position="436"/>
        <end position="480"/>
    </location>
</feature>
<feature type="compositionally biased region" description="Basic and acidic residues" evidence="1">
    <location>
        <begin position="436"/>
        <end position="445"/>
    </location>
</feature>
<reference evidence="2" key="1">
    <citation type="submission" date="2022-12" db="EMBL/GenBank/DDBJ databases">
        <title>Genome assemblies of Blomia tropicalis.</title>
        <authorList>
            <person name="Cui Y."/>
        </authorList>
    </citation>
    <scope>NUCLEOTIDE SEQUENCE</scope>
    <source>
        <tissue evidence="2">Adult mites</tissue>
    </source>
</reference>
<dbReference type="InterPro" id="IPR036375">
    <property type="entry name" value="Hemopexin-like_dom_sf"/>
</dbReference>
<organism evidence="2 3">
    <name type="scientific">Blomia tropicalis</name>
    <name type="common">Mite</name>
    <dbReference type="NCBI Taxonomy" id="40697"/>
    <lineage>
        <taxon>Eukaryota</taxon>
        <taxon>Metazoa</taxon>
        <taxon>Ecdysozoa</taxon>
        <taxon>Arthropoda</taxon>
        <taxon>Chelicerata</taxon>
        <taxon>Arachnida</taxon>
        <taxon>Acari</taxon>
        <taxon>Acariformes</taxon>
        <taxon>Sarcoptiformes</taxon>
        <taxon>Astigmata</taxon>
        <taxon>Glycyphagoidea</taxon>
        <taxon>Echimyopodidae</taxon>
        <taxon>Blomia</taxon>
    </lineage>
</organism>
<protein>
    <submittedName>
        <fullName evidence="2">Uncharacterized protein</fullName>
    </submittedName>
</protein>
<dbReference type="SUPFAM" id="SSF50923">
    <property type="entry name" value="Hemopexin-like domain"/>
    <property type="match status" value="1"/>
</dbReference>
<name>A0A9Q0RK11_BLOTA</name>
<evidence type="ECO:0000313" key="2">
    <source>
        <dbReference type="EMBL" id="KAJ6217299.1"/>
    </source>
</evidence>
<feature type="compositionally biased region" description="Low complexity" evidence="1">
    <location>
        <begin position="381"/>
        <end position="398"/>
    </location>
</feature>
<feature type="region of interest" description="Disordered" evidence="1">
    <location>
        <begin position="325"/>
        <end position="362"/>
    </location>
</feature>
<feature type="compositionally biased region" description="Basic residues" evidence="1">
    <location>
        <begin position="458"/>
        <end position="472"/>
    </location>
</feature>
<sequence length="1017" mass="119320">MENNKSNWDCEPQAISGDFGGPNNSAFEIPKASTSFDPMAFGMLRFVLINLYYIIRLINADQTTNKNGTATSQPNLIICWENHIDAFVVLDNGHIWTILAGWAWRMVINPIQQDQLIMYDGKTKRLNQIWTDLPEGFDFVFTMPRLTPEQETRVDSVIGKTIFTKQPNYYAYHNYEKWRKHSTIHWDSACFANNRFVITMHNTSLVLTAKQSYMPDGIKAMIGGQVCDFDSVDYPEKLGVFEVNSKNVKKINWLNLRQMIPLDGSAYDLHNLKGGLLYLALFDNGVEDGYQYCIIFVTVVGMGPCKLYAINDAFNCSTKLISDKSNPNDKVKVPDNASKKSDQPKPNATANQTHPKQVQDENSDIVQQNFVRTNEGTVVGQAQETQQHPMQQQQQQPQEGWPGIEELCNIPNDNVPLQSSQSQWPQLGQSIESIIRERTNSERPNRGRGSNWLGGKRQNVRRPYRGHSRGRRPVWNPNDPYHRQRQFAKKYITQTDQYTKYHVPLPKPEPNPENGETKPIPLDIYFPNTRKIIHKCRVMFKFVDKKVTYIKIEFRFHDAPQFDRPKYYEYIELMRPIVPLLGNPVPNERGHKFDDGDKRNLRYVKEFPISDIIFISTLFNRSIGYWFYSFCINSGLRIVIMGLLYPWIKEAIPMEQVVAPEHLNPNICGENQTYLIGSGQMSNPIFTMEKKYELRRYIYQWVYQFTELYWDSLSREQCTDSMRRELENFKSVIMVKYESYGRIEPPKWDDLLSEPIDTTIHHTQEEHRQVRPVFGFSNIDGKYFLYQSRNDTWKMLNNIQFIGAKMEDIQPSPNRRLVFAFEVNVSSGVHIPIGDVHFWRIAYLGQYNSLTIYYYNKPFYVHIQCRFAIDLYRLVVSFENWIGFDIKYIDNNRSFIGKRLAPIKETFEHIFSRIFPGCYVPEFRTFHQRLTHSYPCNAEYHTINDERYNTHTAFMDYRQMVKKDDNEYIFNSNYRRLSALENIKFLDSEDIRQFKKNKVNSHIVDMEWKFGTILAPL</sequence>
<feature type="compositionally biased region" description="Basic and acidic residues" evidence="1">
    <location>
        <begin position="326"/>
        <end position="343"/>
    </location>
</feature>
<evidence type="ECO:0000313" key="3">
    <source>
        <dbReference type="Proteomes" id="UP001142055"/>
    </source>
</evidence>
<gene>
    <name evidence="2" type="ORF">RDWZM_008456</name>
</gene>
<feature type="region of interest" description="Disordered" evidence="1">
    <location>
        <begin position="380"/>
        <end position="404"/>
    </location>
</feature>
<accession>A0A9Q0RK11</accession>